<dbReference type="RefSeq" id="WP_339657069.1">
    <property type="nucleotide sequence ID" value="NZ_CAXBLC010000014.1"/>
</dbReference>
<protein>
    <submittedName>
        <fullName evidence="3">PKD domain-containing protein</fullName>
    </submittedName>
</protein>
<dbReference type="InterPro" id="IPR000601">
    <property type="entry name" value="PKD_dom"/>
</dbReference>
<dbReference type="InterPro" id="IPR013783">
    <property type="entry name" value="Ig-like_fold"/>
</dbReference>
<keyword evidence="4" id="KW-1185">Reference proteome</keyword>
<dbReference type="Gene3D" id="2.60.40.10">
    <property type="entry name" value="Immunoglobulins"/>
    <property type="match status" value="1"/>
</dbReference>
<reference evidence="3 4" key="1">
    <citation type="submission" date="2023-05" db="EMBL/GenBank/DDBJ databases">
        <title>Adaptations of aquatic viruses from atmosphere-close ecosystems of the Central Arctic Ocean.</title>
        <authorList>
            <person name="Rahlff J."/>
            <person name="Holmfeldt K."/>
        </authorList>
    </citation>
    <scope>NUCLEOTIDE SEQUENCE [LARGE SCALE GENOMIC DNA]</scope>
    <source>
        <strain evidence="3 4">Arc14</strain>
    </source>
</reference>
<dbReference type="Gene3D" id="2.60.120.260">
    <property type="entry name" value="Galactose-binding domain-like"/>
    <property type="match status" value="1"/>
</dbReference>
<dbReference type="PROSITE" id="PS51257">
    <property type="entry name" value="PROKAR_LIPOPROTEIN"/>
    <property type="match status" value="1"/>
</dbReference>
<dbReference type="SMART" id="SM00089">
    <property type="entry name" value="PKD"/>
    <property type="match status" value="1"/>
</dbReference>
<evidence type="ECO:0000256" key="1">
    <source>
        <dbReference type="ARBA" id="ARBA00022801"/>
    </source>
</evidence>
<accession>A0ABV4KGZ4</accession>
<dbReference type="PROSITE" id="PS50093">
    <property type="entry name" value="PKD"/>
    <property type="match status" value="1"/>
</dbReference>
<organism evidence="3 4">
    <name type="scientific">Flavobacterium frigidarium</name>
    <dbReference type="NCBI Taxonomy" id="99286"/>
    <lineage>
        <taxon>Bacteria</taxon>
        <taxon>Pseudomonadati</taxon>
        <taxon>Bacteroidota</taxon>
        <taxon>Flavobacteriia</taxon>
        <taxon>Flavobacteriales</taxon>
        <taxon>Flavobacteriaceae</taxon>
        <taxon>Flavobacterium</taxon>
    </lineage>
</organism>
<dbReference type="SUPFAM" id="SSF49299">
    <property type="entry name" value="PKD domain"/>
    <property type="match status" value="1"/>
</dbReference>
<keyword evidence="1" id="KW-0378">Hydrolase</keyword>
<evidence type="ECO:0000313" key="4">
    <source>
        <dbReference type="Proteomes" id="UP001568894"/>
    </source>
</evidence>
<dbReference type="InterPro" id="IPR035986">
    <property type="entry name" value="PKD_dom_sf"/>
</dbReference>
<feature type="domain" description="PKD" evidence="2">
    <location>
        <begin position="76"/>
        <end position="124"/>
    </location>
</feature>
<dbReference type="SUPFAM" id="SSF49785">
    <property type="entry name" value="Galactose-binding domain-like"/>
    <property type="match status" value="1"/>
</dbReference>
<dbReference type="Pfam" id="PF18911">
    <property type="entry name" value="PKD_4"/>
    <property type="match status" value="1"/>
</dbReference>
<dbReference type="CDD" id="cd00146">
    <property type="entry name" value="PKD"/>
    <property type="match status" value="1"/>
</dbReference>
<dbReference type="Pfam" id="PF02018">
    <property type="entry name" value="CBM_4_9"/>
    <property type="match status" value="1"/>
</dbReference>
<gene>
    <name evidence="3" type="ORF">QO192_11995</name>
</gene>
<dbReference type="InterPro" id="IPR008979">
    <property type="entry name" value="Galactose-bd-like_sf"/>
</dbReference>
<evidence type="ECO:0000313" key="3">
    <source>
        <dbReference type="EMBL" id="MEZ7516001.1"/>
    </source>
</evidence>
<sequence>MKKNSIQIITTYVKAFVCTVVIVSSLQSCDSYGSEWPEEASIADQTPPTAGFTAKVNTANNLTVDFTNISVSATDYVWDFGDGGSSTDKDASHDFPDFGKYTVTLIATDKLGVSNTVTQEIEVTKPTEVFKPVILNAGFESGTESWENADLGGKIQVTTSPVVAGSQAAKFPSDGSRIGYQTITVEKNKIYTLSFYYTIKTSPTGSVTVAVLGGAVNSKADLASATIATATVSDQNDANTYIKESLTFNSGENASISIYISNQLAEARVDDISIASN</sequence>
<dbReference type="InterPro" id="IPR022409">
    <property type="entry name" value="PKD/Chitinase_dom"/>
</dbReference>
<comment type="caution">
    <text evidence="3">The sequence shown here is derived from an EMBL/GenBank/DDBJ whole genome shotgun (WGS) entry which is preliminary data.</text>
</comment>
<evidence type="ECO:0000259" key="2">
    <source>
        <dbReference type="PROSITE" id="PS50093"/>
    </source>
</evidence>
<dbReference type="InterPro" id="IPR003305">
    <property type="entry name" value="CenC_carb-bd"/>
</dbReference>
<name>A0ABV4KGZ4_9FLAO</name>
<proteinExistence type="predicted"/>
<dbReference type="EMBL" id="JASMRN010000009">
    <property type="protein sequence ID" value="MEZ7516001.1"/>
    <property type="molecule type" value="Genomic_DNA"/>
</dbReference>
<dbReference type="Proteomes" id="UP001568894">
    <property type="component" value="Unassembled WGS sequence"/>
</dbReference>